<dbReference type="AlphaFoldDB" id="A0A0R2PSW9"/>
<protein>
    <submittedName>
        <fullName evidence="2">Uncharacterized protein</fullName>
    </submittedName>
</protein>
<evidence type="ECO:0000313" key="3">
    <source>
        <dbReference type="Proteomes" id="UP000050874"/>
    </source>
</evidence>
<proteinExistence type="predicted"/>
<evidence type="ECO:0000313" key="2">
    <source>
        <dbReference type="EMBL" id="KRO40950.1"/>
    </source>
</evidence>
<dbReference type="EMBL" id="LIAV01000042">
    <property type="protein sequence ID" value="KRO40950.1"/>
    <property type="molecule type" value="Genomic_DNA"/>
</dbReference>
<gene>
    <name evidence="2" type="ORF">ABR63_05855</name>
</gene>
<feature type="signal peptide" evidence="1">
    <location>
        <begin position="1"/>
        <end position="21"/>
    </location>
</feature>
<organism evidence="2 3">
    <name type="scientific">SAR86 cluster bacterium BACL1 MAG-120920-bin57</name>
    <dbReference type="NCBI Taxonomy" id="1655571"/>
    <lineage>
        <taxon>Bacteria</taxon>
        <taxon>Pseudomonadati</taxon>
        <taxon>Pseudomonadota</taxon>
        <taxon>Gammaproteobacteria</taxon>
        <taxon>SAR86 cluster</taxon>
    </lineage>
</organism>
<dbReference type="Proteomes" id="UP000050874">
    <property type="component" value="Unassembled WGS sequence"/>
</dbReference>
<keyword evidence="1" id="KW-0732">Signal</keyword>
<sequence length="141" mass="15028">MLNLNKLFIAMAIALPMSAAAFEVTGDHFTGIFKITSVTVHDEGTTINSESDSAGQYGKVYVTYNLKASSINQNSGTWVGYGIGISPEGNLARGDLMGVWTRDGSVVSIKNIDVVTDGINFAQGTMNLISGEIKVDVYKVD</sequence>
<evidence type="ECO:0000256" key="1">
    <source>
        <dbReference type="SAM" id="SignalP"/>
    </source>
</evidence>
<feature type="chain" id="PRO_5006421815" evidence="1">
    <location>
        <begin position="22"/>
        <end position="141"/>
    </location>
</feature>
<reference evidence="3" key="1">
    <citation type="submission" date="2015-10" db="EMBL/GenBank/DDBJ databases">
        <title>Metagenome-Assembled Genomes uncover a global brackish microbiome.</title>
        <authorList>
            <person name="Hugerth L.W."/>
            <person name="Larsson J."/>
            <person name="Alneberg J."/>
            <person name="Lindh M.V."/>
            <person name="Legrand C."/>
            <person name="Pinhassi J."/>
            <person name="Andersson A."/>
        </authorList>
    </citation>
    <scope>NUCLEOTIDE SEQUENCE [LARGE SCALE GENOMIC DNA]</scope>
</reference>
<accession>A0A0R2PSW9</accession>
<name>A0A0R2PSW9_9GAMM</name>
<comment type="caution">
    <text evidence="2">The sequence shown here is derived from an EMBL/GenBank/DDBJ whole genome shotgun (WGS) entry which is preliminary data.</text>
</comment>